<accession>A0A4Z2FXI5</accession>
<protein>
    <submittedName>
        <fullName evidence="2">Uncharacterized protein</fullName>
    </submittedName>
</protein>
<evidence type="ECO:0000313" key="2">
    <source>
        <dbReference type="EMBL" id="TNN45957.1"/>
    </source>
</evidence>
<feature type="region of interest" description="Disordered" evidence="1">
    <location>
        <begin position="74"/>
        <end position="117"/>
    </location>
</feature>
<evidence type="ECO:0000313" key="3">
    <source>
        <dbReference type="Proteomes" id="UP000314294"/>
    </source>
</evidence>
<dbReference type="Proteomes" id="UP000314294">
    <property type="component" value="Unassembled WGS sequence"/>
</dbReference>
<dbReference type="EMBL" id="SRLO01000815">
    <property type="protein sequence ID" value="TNN45957.1"/>
    <property type="molecule type" value="Genomic_DNA"/>
</dbReference>
<reference evidence="2 3" key="1">
    <citation type="submission" date="2019-03" db="EMBL/GenBank/DDBJ databases">
        <title>First draft genome of Liparis tanakae, snailfish: a comprehensive survey of snailfish specific genes.</title>
        <authorList>
            <person name="Kim W."/>
            <person name="Song I."/>
            <person name="Jeong J.-H."/>
            <person name="Kim D."/>
            <person name="Kim S."/>
            <person name="Ryu S."/>
            <person name="Song J.Y."/>
            <person name="Lee S.K."/>
        </authorList>
    </citation>
    <scope>NUCLEOTIDE SEQUENCE [LARGE SCALE GENOMIC DNA]</scope>
    <source>
        <tissue evidence="2">Muscle</tissue>
    </source>
</reference>
<evidence type="ECO:0000256" key="1">
    <source>
        <dbReference type="SAM" id="MobiDB-lite"/>
    </source>
</evidence>
<dbReference type="AlphaFoldDB" id="A0A4Z2FXI5"/>
<sequence>MNLTLTKRDAKKSSREAEWNLCYISTTLSTTTGYALLIEQHKRLPLNPTAGSELAFSAAPQVAASTTALAAGRRAGGLGAGTRALVHTPQPRRSQSPPTGAAQRRPSPVITSSVGQL</sequence>
<organism evidence="2 3">
    <name type="scientific">Liparis tanakae</name>
    <name type="common">Tanaka's snailfish</name>
    <dbReference type="NCBI Taxonomy" id="230148"/>
    <lineage>
        <taxon>Eukaryota</taxon>
        <taxon>Metazoa</taxon>
        <taxon>Chordata</taxon>
        <taxon>Craniata</taxon>
        <taxon>Vertebrata</taxon>
        <taxon>Euteleostomi</taxon>
        <taxon>Actinopterygii</taxon>
        <taxon>Neopterygii</taxon>
        <taxon>Teleostei</taxon>
        <taxon>Neoteleostei</taxon>
        <taxon>Acanthomorphata</taxon>
        <taxon>Eupercaria</taxon>
        <taxon>Perciformes</taxon>
        <taxon>Cottioidei</taxon>
        <taxon>Cottales</taxon>
        <taxon>Liparidae</taxon>
        <taxon>Liparis</taxon>
    </lineage>
</organism>
<keyword evidence="3" id="KW-1185">Reference proteome</keyword>
<gene>
    <name evidence="2" type="ORF">EYF80_043838</name>
</gene>
<name>A0A4Z2FXI5_9TELE</name>
<proteinExistence type="predicted"/>
<comment type="caution">
    <text evidence="2">The sequence shown here is derived from an EMBL/GenBank/DDBJ whole genome shotgun (WGS) entry which is preliminary data.</text>
</comment>